<evidence type="ECO:0000256" key="2">
    <source>
        <dbReference type="ARBA" id="ARBA00022692"/>
    </source>
</evidence>
<dbReference type="PANTHER" id="PTHR30518">
    <property type="entry name" value="ENDOLYTIC MUREIN TRANSGLYCOSYLASE"/>
    <property type="match status" value="1"/>
</dbReference>
<keyword evidence="6 7" id="KW-0961">Cell wall biogenesis/degradation</keyword>
<feature type="transmembrane region" description="Helical" evidence="7">
    <location>
        <begin position="12"/>
        <end position="34"/>
    </location>
</feature>
<evidence type="ECO:0000256" key="5">
    <source>
        <dbReference type="ARBA" id="ARBA00023239"/>
    </source>
</evidence>
<protein>
    <recommendedName>
        <fullName evidence="7">Endolytic murein transglycosylase</fullName>
        <ecNumber evidence="7">4.2.2.29</ecNumber>
    </recommendedName>
    <alternativeName>
        <fullName evidence="7">Peptidoglycan lytic transglycosylase</fullName>
    </alternativeName>
    <alternativeName>
        <fullName evidence="7">Peptidoglycan polymerization terminase</fullName>
    </alternativeName>
</protein>
<dbReference type="Gene3D" id="3.30.160.60">
    <property type="entry name" value="Classic Zinc Finger"/>
    <property type="match status" value="1"/>
</dbReference>
<dbReference type="GO" id="GO:0005886">
    <property type="term" value="C:plasma membrane"/>
    <property type="evidence" value="ECO:0007669"/>
    <property type="project" value="UniProtKB-SubCell"/>
</dbReference>
<dbReference type="InterPro" id="IPR003770">
    <property type="entry name" value="MLTG-like"/>
</dbReference>
<evidence type="ECO:0000313" key="8">
    <source>
        <dbReference type="EMBL" id="HIU22274.1"/>
    </source>
</evidence>
<sequence length="363" mass="41583">MKKKRKLNKNGKFALAILILLVIIVSGVLFFNYMTSGTGSMNETVTITVAKGDTYSSLASELKKQDLIRSEMFYKLFLKLKNPTGLKEGNYTLNKSMNLDQIITSLSGDELYESNVVRITFKEGRNMRWYAHQIAESTNHTEQELYALLKDDGYLTELISKYWFLTDEIKNKEIYYSLEGYLYPDTYEFANKDVPLKDLLEKILDNTARKLEPYRAQLENSPYTIHQLLTLSSIIELEAAHSDDRAGVAGVFYNRLEGGWALGSDVTTYYAVQVDLNERDLYQSELDDYNAYNTRSSKMAGKLPVGPICNPSIVAIEATLNPKTHNYLYFVADKNKKTYFSTTAKEHDKTIQKLKAQGLWYTY</sequence>
<comment type="catalytic activity">
    <reaction evidence="7">
        <text>a peptidoglycan chain = a peptidoglycan chain with N-acetyl-1,6-anhydromuramyl-[peptide] at the reducing end + a peptidoglycan chain with N-acetylglucosamine at the non-reducing end.</text>
        <dbReference type="EC" id="4.2.2.29"/>
    </reaction>
</comment>
<name>A0A9D1HTV1_9BACT</name>
<keyword evidence="4 7" id="KW-0472">Membrane</keyword>
<organism evidence="8 9">
    <name type="scientific">Candidatus Fimihabitans intestinipullorum</name>
    <dbReference type="NCBI Taxonomy" id="2840820"/>
    <lineage>
        <taxon>Bacteria</taxon>
        <taxon>Bacillati</taxon>
        <taxon>Mycoplasmatota</taxon>
        <taxon>Mycoplasmatota incertae sedis</taxon>
        <taxon>Candidatus Fimihabitans</taxon>
    </lineage>
</organism>
<evidence type="ECO:0000256" key="4">
    <source>
        <dbReference type="ARBA" id="ARBA00023136"/>
    </source>
</evidence>
<dbReference type="GO" id="GO:0071555">
    <property type="term" value="P:cell wall organization"/>
    <property type="evidence" value="ECO:0007669"/>
    <property type="project" value="UniProtKB-KW"/>
</dbReference>
<comment type="function">
    <text evidence="7">Functions as a peptidoglycan terminase that cleaves nascent peptidoglycan strands endolytically to terminate their elongation.</text>
</comment>
<evidence type="ECO:0000313" key="9">
    <source>
        <dbReference type="Proteomes" id="UP000824087"/>
    </source>
</evidence>
<dbReference type="EC" id="4.2.2.29" evidence="7"/>
<evidence type="ECO:0000256" key="7">
    <source>
        <dbReference type="HAMAP-Rule" id="MF_02065"/>
    </source>
</evidence>
<reference evidence="8" key="1">
    <citation type="submission" date="2020-10" db="EMBL/GenBank/DDBJ databases">
        <authorList>
            <person name="Gilroy R."/>
        </authorList>
    </citation>
    <scope>NUCLEOTIDE SEQUENCE</scope>
    <source>
        <strain evidence="8">CHK197-8231</strain>
    </source>
</reference>
<proteinExistence type="inferred from homology"/>
<keyword evidence="5 7" id="KW-0456">Lyase</keyword>
<evidence type="ECO:0000256" key="1">
    <source>
        <dbReference type="ARBA" id="ARBA00022475"/>
    </source>
</evidence>
<dbReference type="NCBIfam" id="TIGR00247">
    <property type="entry name" value="endolytic transglycosylase MltG"/>
    <property type="match status" value="1"/>
</dbReference>
<comment type="subcellular location">
    <subcellularLocation>
        <location evidence="7">Cell membrane</location>
        <topology evidence="7">Single-pass membrane protein</topology>
    </subcellularLocation>
</comment>
<dbReference type="AlphaFoldDB" id="A0A9D1HTV1"/>
<accession>A0A9D1HTV1</accession>
<dbReference type="GO" id="GO:0009252">
    <property type="term" value="P:peptidoglycan biosynthetic process"/>
    <property type="evidence" value="ECO:0007669"/>
    <property type="project" value="UniProtKB-UniRule"/>
</dbReference>
<dbReference type="Gene3D" id="3.30.1490.480">
    <property type="entry name" value="Endolytic murein transglycosylase"/>
    <property type="match status" value="1"/>
</dbReference>
<comment type="similarity">
    <text evidence="7">Belongs to the transglycosylase MltG family.</text>
</comment>
<feature type="site" description="Important for catalytic activity" evidence="7">
    <location>
        <position position="238"/>
    </location>
</feature>
<dbReference type="Proteomes" id="UP000824087">
    <property type="component" value="Unassembled WGS sequence"/>
</dbReference>
<gene>
    <name evidence="7 8" type="primary">mltG</name>
    <name evidence="8" type="ORF">IAD49_01695</name>
</gene>
<dbReference type="Pfam" id="PF02618">
    <property type="entry name" value="YceG"/>
    <property type="match status" value="1"/>
</dbReference>
<keyword evidence="3 7" id="KW-1133">Transmembrane helix</keyword>
<dbReference type="PANTHER" id="PTHR30518:SF2">
    <property type="entry name" value="ENDOLYTIC MUREIN TRANSGLYCOSYLASE"/>
    <property type="match status" value="1"/>
</dbReference>
<dbReference type="HAMAP" id="MF_02065">
    <property type="entry name" value="MltG"/>
    <property type="match status" value="1"/>
</dbReference>
<reference evidence="8" key="2">
    <citation type="journal article" date="2021" name="PeerJ">
        <title>Extensive microbial diversity within the chicken gut microbiome revealed by metagenomics and culture.</title>
        <authorList>
            <person name="Gilroy R."/>
            <person name="Ravi A."/>
            <person name="Getino M."/>
            <person name="Pursley I."/>
            <person name="Horton D.L."/>
            <person name="Alikhan N.F."/>
            <person name="Baker D."/>
            <person name="Gharbi K."/>
            <person name="Hall N."/>
            <person name="Watson M."/>
            <person name="Adriaenssens E.M."/>
            <person name="Foster-Nyarko E."/>
            <person name="Jarju S."/>
            <person name="Secka A."/>
            <person name="Antonio M."/>
            <person name="Oren A."/>
            <person name="Chaudhuri R.R."/>
            <person name="La Ragione R."/>
            <person name="Hildebrand F."/>
            <person name="Pallen M.J."/>
        </authorList>
    </citation>
    <scope>NUCLEOTIDE SEQUENCE</scope>
    <source>
        <strain evidence="8">CHK197-8231</strain>
    </source>
</reference>
<dbReference type="EMBL" id="DVML01000010">
    <property type="protein sequence ID" value="HIU22274.1"/>
    <property type="molecule type" value="Genomic_DNA"/>
</dbReference>
<evidence type="ECO:0000256" key="6">
    <source>
        <dbReference type="ARBA" id="ARBA00023316"/>
    </source>
</evidence>
<keyword evidence="2 7" id="KW-0812">Transmembrane</keyword>
<dbReference type="GO" id="GO:0008932">
    <property type="term" value="F:lytic endotransglycosylase activity"/>
    <property type="evidence" value="ECO:0007669"/>
    <property type="project" value="UniProtKB-UniRule"/>
</dbReference>
<keyword evidence="1 7" id="KW-1003">Cell membrane</keyword>
<evidence type="ECO:0000256" key="3">
    <source>
        <dbReference type="ARBA" id="ARBA00022989"/>
    </source>
</evidence>
<comment type="caution">
    <text evidence="8">The sequence shown here is derived from an EMBL/GenBank/DDBJ whole genome shotgun (WGS) entry which is preliminary data.</text>
</comment>